<keyword evidence="1" id="KW-0732">Signal</keyword>
<evidence type="ECO:0000313" key="5">
    <source>
        <dbReference type="Proteomes" id="UP000271010"/>
    </source>
</evidence>
<proteinExistence type="predicted"/>
<comment type="caution">
    <text evidence="4">The sequence shown here is derived from an EMBL/GenBank/DDBJ whole genome shotgun (WGS) entry which is preliminary data.</text>
</comment>
<evidence type="ECO:0000259" key="2">
    <source>
        <dbReference type="Pfam" id="PF11738"/>
    </source>
</evidence>
<dbReference type="Gene3D" id="3.30.565.40">
    <property type="entry name" value="Fervidobacterium nodosum Rt17-B1 like"/>
    <property type="match status" value="1"/>
</dbReference>
<evidence type="ECO:0000259" key="3">
    <source>
        <dbReference type="Pfam" id="PF13739"/>
    </source>
</evidence>
<evidence type="ECO:0000313" key="4">
    <source>
        <dbReference type="EMBL" id="RNI32452.1"/>
    </source>
</evidence>
<feature type="signal peptide" evidence="1">
    <location>
        <begin position="1"/>
        <end position="23"/>
    </location>
</feature>
<accession>A0A3M9N3S2</accession>
<dbReference type="OrthoDB" id="594879at2"/>
<dbReference type="Proteomes" id="UP000271010">
    <property type="component" value="Unassembled WGS sequence"/>
</dbReference>
<protein>
    <submittedName>
        <fullName evidence="4">DUF3298 domain-containing protein</fullName>
    </submittedName>
</protein>
<dbReference type="InterPro" id="IPR037126">
    <property type="entry name" value="PdaC/RsiV-like_sf"/>
</dbReference>
<dbReference type="InterPro" id="IPR021729">
    <property type="entry name" value="DUF3298"/>
</dbReference>
<dbReference type="Pfam" id="PF11738">
    <property type="entry name" value="DUF3298"/>
    <property type="match status" value="1"/>
</dbReference>
<dbReference type="EMBL" id="RJJE01000002">
    <property type="protein sequence ID" value="RNI32452.1"/>
    <property type="molecule type" value="Genomic_DNA"/>
</dbReference>
<feature type="chain" id="PRO_5018269163" evidence="1">
    <location>
        <begin position="24"/>
        <end position="279"/>
    </location>
</feature>
<feature type="domain" description="Deacetylase PdaC" evidence="3">
    <location>
        <begin position="60"/>
        <end position="169"/>
    </location>
</feature>
<reference evidence="4 5" key="1">
    <citation type="submission" date="2018-11" db="EMBL/GenBank/DDBJ databases">
        <title>Rufibacter latericius sp. nov., isolated from water in Baiyang Lake.</title>
        <authorList>
            <person name="Yang Y."/>
        </authorList>
    </citation>
    <scope>NUCLEOTIDE SEQUENCE [LARGE SCALE GENOMIC DNA]</scope>
    <source>
        <strain evidence="4 5">MCC P1</strain>
    </source>
</reference>
<dbReference type="RefSeq" id="WP_123131752.1">
    <property type="nucleotide sequence ID" value="NZ_RJJE01000002.1"/>
</dbReference>
<dbReference type="InterPro" id="IPR025303">
    <property type="entry name" value="PdaC"/>
</dbReference>
<evidence type="ECO:0000256" key="1">
    <source>
        <dbReference type="SAM" id="SignalP"/>
    </source>
</evidence>
<name>A0A3M9N3S2_9BACT</name>
<organism evidence="4 5">
    <name type="scientific">Rufibacter immobilis</name>
    <dbReference type="NCBI Taxonomy" id="1348778"/>
    <lineage>
        <taxon>Bacteria</taxon>
        <taxon>Pseudomonadati</taxon>
        <taxon>Bacteroidota</taxon>
        <taxon>Cytophagia</taxon>
        <taxon>Cytophagales</taxon>
        <taxon>Hymenobacteraceae</taxon>
        <taxon>Rufibacter</taxon>
    </lineage>
</organism>
<dbReference type="PROSITE" id="PS51257">
    <property type="entry name" value="PROKAR_LIPOPROTEIN"/>
    <property type="match status" value="1"/>
</dbReference>
<dbReference type="Gene3D" id="3.90.640.20">
    <property type="entry name" value="Heat-shock cognate protein, ATPase"/>
    <property type="match status" value="1"/>
</dbReference>
<dbReference type="Pfam" id="PF13739">
    <property type="entry name" value="PdaC"/>
    <property type="match status" value="1"/>
</dbReference>
<keyword evidence="5" id="KW-1185">Reference proteome</keyword>
<sequence>MHKYTFALLALVGSLLLSCQSSSETSTPATDADTSATQTGQELNLRTERLQRQSELCQADTCAKVEIQYLIAEGGPTALRDSLNQYVRRYLLRQQLTNNPDAHLNQPGNPAEATAKVFLQQYAQARKEFPEAATNMGWQLTITSEVLYQTPALVSVQMKAVGYSGGAHGYAMTTMQSFDSTGHALRLADMVTDTVALRQLMEREFRRVRELGSQSFEAQGFYTQAGSLPFPQNLALTAKGLHLYYNAYEVNAYAFGPTELLLPYKQIKRLLQPAYVPKS</sequence>
<dbReference type="AlphaFoldDB" id="A0A3M9N3S2"/>
<gene>
    <name evidence="4" type="ORF">EFA69_03775</name>
</gene>
<feature type="domain" description="DUF3298" evidence="2">
    <location>
        <begin position="196"/>
        <end position="265"/>
    </location>
</feature>